<evidence type="ECO:0000313" key="3">
    <source>
        <dbReference type="EMBL" id="MRW88453.1"/>
    </source>
</evidence>
<dbReference type="Pfam" id="PF22570">
    <property type="entry name" value="LiaF-TM"/>
    <property type="match status" value="1"/>
</dbReference>
<keyword evidence="4" id="KW-1185">Reference proteome</keyword>
<name>A0A6I2KS67_9BURK</name>
<dbReference type="RefSeq" id="WP_154372051.1">
    <property type="nucleotide sequence ID" value="NZ_WKJK01000001.1"/>
</dbReference>
<feature type="transmembrane region" description="Helical" evidence="1">
    <location>
        <begin position="12"/>
        <end position="31"/>
    </location>
</feature>
<organism evidence="3 4">
    <name type="scientific">Duganella guangzhouensis</name>
    <dbReference type="NCBI Taxonomy" id="2666084"/>
    <lineage>
        <taxon>Bacteria</taxon>
        <taxon>Pseudomonadati</taxon>
        <taxon>Pseudomonadota</taxon>
        <taxon>Betaproteobacteria</taxon>
        <taxon>Burkholderiales</taxon>
        <taxon>Oxalobacteraceae</taxon>
        <taxon>Telluria group</taxon>
        <taxon>Duganella</taxon>
    </lineage>
</organism>
<dbReference type="AlphaFoldDB" id="A0A6I2KS67"/>
<feature type="transmembrane region" description="Helical" evidence="1">
    <location>
        <begin position="96"/>
        <end position="114"/>
    </location>
</feature>
<sequence>MNVETAYRWRKQLVWGLALIIAGTVILLAQMDVLDIDLNPAHFWRYWPWLVVISGITKIIPPTSSRRFTEGWWEIFFAGWWYVSFNHLWGLGFGETWPALLVAWGVGMMLRPLLDNIFPPQHKEQA</sequence>
<feature type="transmembrane region" description="Helical" evidence="1">
    <location>
        <begin position="43"/>
        <end position="60"/>
    </location>
</feature>
<keyword evidence="1" id="KW-0472">Membrane</keyword>
<protein>
    <recommendedName>
        <fullName evidence="2">LiaF transmembrane domain-containing protein</fullName>
    </recommendedName>
</protein>
<dbReference type="InterPro" id="IPR054331">
    <property type="entry name" value="LiaF_TM"/>
</dbReference>
<reference evidence="3 4" key="1">
    <citation type="submission" date="2019-11" db="EMBL/GenBank/DDBJ databases">
        <title>Novel species isolated from a subtropical stream in China.</title>
        <authorList>
            <person name="Lu H."/>
        </authorList>
    </citation>
    <scope>NUCLEOTIDE SEQUENCE [LARGE SCALE GENOMIC DNA]</scope>
    <source>
        <strain evidence="3 4">FT80W</strain>
    </source>
</reference>
<evidence type="ECO:0000313" key="4">
    <source>
        <dbReference type="Proteomes" id="UP000433309"/>
    </source>
</evidence>
<keyword evidence="1" id="KW-0812">Transmembrane</keyword>
<evidence type="ECO:0000259" key="2">
    <source>
        <dbReference type="Pfam" id="PF22570"/>
    </source>
</evidence>
<comment type="caution">
    <text evidence="3">The sequence shown here is derived from an EMBL/GenBank/DDBJ whole genome shotgun (WGS) entry which is preliminary data.</text>
</comment>
<evidence type="ECO:0000256" key="1">
    <source>
        <dbReference type="SAM" id="Phobius"/>
    </source>
</evidence>
<feature type="domain" description="LiaF transmembrane" evidence="2">
    <location>
        <begin position="14"/>
        <end position="112"/>
    </location>
</feature>
<gene>
    <name evidence="3" type="ORF">GJ699_00445</name>
</gene>
<proteinExistence type="predicted"/>
<accession>A0A6I2KS67</accession>
<keyword evidence="1" id="KW-1133">Transmembrane helix</keyword>
<dbReference type="EMBL" id="WKJK01000001">
    <property type="protein sequence ID" value="MRW88453.1"/>
    <property type="molecule type" value="Genomic_DNA"/>
</dbReference>
<dbReference type="Proteomes" id="UP000433309">
    <property type="component" value="Unassembled WGS sequence"/>
</dbReference>